<sequence>MLAPDKYKLLVMSPVGSWFATVMVQSLITRATARSMASSSPGVSNLLPEIEGFILIFHVVELFAILNFSDLSCAPDSHTTAKDIFTQSPNNGCWDVQGIPFWVGISSNVFMFLGMDILLC</sequence>
<dbReference type="AlphaFoldDB" id="A0A9P7ZB08"/>
<reference evidence="1" key="1">
    <citation type="journal article" date="2021" name="IMA Fungus">
        <title>Genomic characterization of three marine fungi, including Emericellopsis atlantica sp. nov. with signatures of a generalist lifestyle and marine biomass degradation.</title>
        <authorList>
            <person name="Hagestad O.C."/>
            <person name="Hou L."/>
            <person name="Andersen J.H."/>
            <person name="Hansen E.H."/>
            <person name="Altermark B."/>
            <person name="Li C."/>
            <person name="Kuhnert E."/>
            <person name="Cox R.J."/>
            <person name="Crous P.W."/>
            <person name="Spatafora J.W."/>
            <person name="Lail K."/>
            <person name="Amirebrahimi M."/>
            <person name="Lipzen A."/>
            <person name="Pangilinan J."/>
            <person name="Andreopoulos W."/>
            <person name="Hayes R.D."/>
            <person name="Ng V."/>
            <person name="Grigoriev I.V."/>
            <person name="Jackson S.A."/>
            <person name="Sutton T.D.S."/>
            <person name="Dobson A.D.W."/>
            <person name="Rama T."/>
        </authorList>
    </citation>
    <scope>NUCLEOTIDE SEQUENCE</scope>
    <source>
        <strain evidence="1">TRa3180A</strain>
    </source>
</reference>
<comment type="caution">
    <text evidence="1">The sequence shown here is derived from an EMBL/GenBank/DDBJ whole genome shotgun (WGS) entry which is preliminary data.</text>
</comment>
<proteinExistence type="predicted"/>
<protein>
    <submittedName>
        <fullName evidence="1">Uncharacterized protein</fullName>
    </submittedName>
</protein>
<gene>
    <name evidence="1" type="ORF">BJ878DRAFT_476399</name>
</gene>
<keyword evidence="2" id="KW-1185">Reference proteome</keyword>
<dbReference type="OrthoDB" id="3257095at2759"/>
<organism evidence="1 2">
    <name type="scientific">Calycina marina</name>
    <dbReference type="NCBI Taxonomy" id="1763456"/>
    <lineage>
        <taxon>Eukaryota</taxon>
        <taxon>Fungi</taxon>
        <taxon>Dikarya</taxon>
        <taxon>Ascomycota</taxon>
        <taxon>Pezizomycotina</taxon>
        <taxon>Leotiomycetes</taxon>
        <taxon>Helotiales</taxon>
        <taxon>Pezizellaceae</taxon>
        <taxon>Calycina</taxon>
    </lineage>
</organism>
<name>A0A9P7ZB08_9HELO</name>
<dbReference type="Proteomes" id="UP000887226">
    <property type="component" value="Unassembled WGS sequence"/>
</dbReference>
<evidence type="ECO:0000313" key="1">
    <source>
        <dbReference type="EMBL" id="KAG9248542.1"/>
    </source>
</evidence>
<accession>A0A9P7ZB08</accession>
<evidence type="ECO:0000313" key="2">
    <source>
        <dbReference type="Proteomes" id="UP000887226"/>
    </source>
</evidence>
<dbReference type="EMBL" id="MU253747">
    <property type="protein sequence ID" value="KAG9248542.1"/>
    <property type="molecule type" value="Genomic_DNA"/>
</dbReference>